<dbReference type="InterPro" id="IPR008266">
    <property type="entry name" value="Tyr_kinase_AS"/>
</dbReference>
<dbReference type="AlphaFoldDB" id="A0AAW2YYG2"/>
<evidence type="ECO:0000256" key="5">
    <source>
        <dbReference type="SAM" id="MobiDB-lite"/>
    </source>
</evidence>
<dbReference type="EMBL" id="JAOPGA020000870">
    <property type="protein sequence ID" value="KAL0482537.1"/>
    <property type="molecule type" value="Genomic_DNA"/>
</dbReference>
<dbReference type="GO" id="GO:0035556">
    <property type="term" value="P:intracellular signal transduction"/>
    <property type="evidence" value="ECO:0007669"/>
    <property type="project" value="TreeGrafter"/>
</dbReference>
<feature type="compositionally biased region" description="Low complexity" evidence="5">
    <location>
        <begin position="184"/>
        <end position="195"/>
    </location>
</feature>
<dbReference type="SMART" id="SM00219">
    <property type="entry name" value="TyrKc"/>
    <property type="match status" value="1"/>
</dbReference>
<feature type="domain" description="Protein kinase" evidence="6">
    <location>
        <begin position="363"/>
        <end position="622"/>
    </location>
</feature>
<dbReference type="InterPro" id="IPR020635">
    <property type="entry name" value="Tyr_kinase_cat_dom"/>
</dbReference>
<dbReference type="InterPro" id="IPR011009">
    <property type="entry name" value="Kinase-like_dom_sf"/>
</dbReference>
<dbReference type="PROSITE" id="PS00109">
    <property type="entry name" value="PROTEIN_KINASE_TYR"/>
    <property type="match status" value="1"/>
</dbReference>
<sequence>MGNTNASRRIFEQLDRDQKGKITLHELVQNSNKDVSVPTLCSLTTLYHFDHDREGCLNFKEFVELEKFVQKIQKKCVKQKRRRYHEQDEQHSVKNFMTALLRKLNNIDEDIRHDSSHKSHQSSNHSFDTSSLGANSSAPCTPPTRRTISLSTSGMIKSTSANSLPDQKKKKPGLTLEVDGQKQSHSSANSSNTSTPITMHTSYRHSEFDNSYDSSEESNGGSPPRRSLDKDNDETIHDIKEQIEVELLPSLNKEAYSKQGRKAFLDWLFKLTDENKDNEISRNELECILTAVEKDQIDLTSLLYDFEGDAPLTHDSLVSCVMKEYDTRHFGSLSRLDFLKLSDLILSKYEARHMENGWTIKDWKMTHVLGEGGYGVVRYATRLRENPNMPSQAAIKIIKRGNVSDMSKLDVEIQAMQMLKFSRVVQLYEILEDDEYIYLVMELCGGGSLYEHLKDVPFEEDLARYYFLQLIDGLAYCHKNGVCHRDLRLENLLLDNNGSIKITDFGQARIFKKGWDLFNTQLVGSLYHLSPEQIENKVYSGEKVDIWNAGIILYCYLTCRLPFCSSDVMQMFEDIKKCNYEYPTDDPRIIVTEPAKELIGMMLSIDPQQRPTLEQIRSHPWTCGPQREPQLSLHRIKVDGYFKKAEIDSVREYVEHTLQKLLVHFKVCEREFRDADSAFLTIKCIQPKRNVKFVIQVQIEDDSLVLLFKLGSGETKEYRALIDKMSTLLKNTKAHKTR</sequence>
<dbReference type="InterPro" id="IPR017441">
    <property type="entry name" value="Protein_kinase_ATP_BS"/>
</dbReference>
<feature type="binding site" evidence="4">
    <location>
        <position position="396"/>
    </location>
    <ligand>
        <name>ATP</name>
        <dbReference type="ChEBI" id="CHEBI:30616"/>
    </ligand>
</feature>
<dbReference type="GO" id="GO:0005509">
    <property type="term" value="F:calcium ion binding"/>
    <property type="evidence" value="ECO:0007669"/>
    <property type="project" value="InterPro"/>
</dbReference>
<feature type="compositionally biased region" description="Polar residues" evidence="5">
    <location>
        <begin position="127"/>
        <end position="165"/>
    </location>
</feature>
<reference evidence="8 9" key="1">
    <citation type="submission" date="2024-03" db="EMBL/GenBank/DDBJ databases">
        <title>The Acrasis kona genome and developmental transcriptomes reveal deep origins of eukaryotic multicellular pathways.</title>
        <authorList>
            <person name="Sheikh S."/>
            <person name="Fu C.-J."/>
            <person name="Brown M.W."/>
            <person name="Baldauf S.L."/>
        </authorList>
    </citation>
    <scope>NUCLEOTIDE SEQUENCE [LARGE SCALE GENOMIC DNA]</scope>
    <source>
        <strain evidence="8 9">ATCC MYA-3509</strain>
    </source>
</reference>
<evidence type="ECO:0000259" key="6">
    <source>
        <dbReference type="PROSITE" id="PS50011"/>
    </source>
</evidence>
<evidence type="ECO:0000256" key="4">
    <source>
        <dbReference type="PROSITE-ProRule" id="PRU10141"/>
    </source>
</evidence>
<evidence type="ECO:0000256" key="1">
    <source>
        <dbReference type="ARBA" id="ARBA00022741"/>
    </source>
</evidence>
<dbReference type="SMART" id="SM00220">
    <property type="entry name" value="S_TKc"/>
    <property type="match status" value="1"/>
</dbReference>
<keyword evidence="3 4" id="KW-0067">ATP-binding</keyword>
<keyword evidence="9" id="KW-1185">Reference proteome</keyword>
<dbReference type="PANTHER" id="PTHR24346">
    <property type="entry name" value="MAP/MICROTUBULE AFFINITY-REGULATING KINASE"/>
    <property type="match status" value="1"/>
</dbReference>
<dbReference type="PROSITE" id="PS50222">
    <property type="entry name" value="EF_HAND_2"/>
    <property type="match status" value="1"/>
</dbReference>
<dbReference type="Gene3D" id="1.10.238.10">
    <property type="entry name" value="EF-hand"/>
    <property type="match status" value="2"/>
</dbReference>
<protein>
    <submittedName>
        <fullName evidence="8">SNF1-related protein kinase catalytic subunit alpha</fullName>
    </submittedName>
</protein>
<proteinExistence type="predicted"/>
<dbReference type="PROSITE" id="PS00018">
    <property type="entry name" value="EF_HAND_1"/>
    <property type="match status" value="2"/>
</dbReference>
<dbReference type="InterPro" id="IPR011992">
    <property type="entry name" value="EF-hand-dom_pair"/>
</dbReference>
<keyword evidence="2" id="KW-0106">Calcium</keyword>
<dbReference type="Pfam" id="PF00069">
    <property type="entry name" value="Pkinase"/>
    <property type="match status" value="1"/>
</dbReference>
<gene>
    <name evidence="8" type="ORF">AKO1_014428</name>
</gene>
<dbReference type="Gene3D" id="1.10.510.10">
    <property type="entry name" value="Transferase(Phosphotransferase) domain 1"/>
    <property type="match status" value="1"/>
</dbReference>
<keyword evidence="1 4" id="KW-0547">Nucleotide-binding</keyword>
<dbReference type="SUPFAM" id="SSF47473">
    <property type="entry name" value="EF-hand"/>
    <property type="match status" value="1"/>
</dbReference>
<dbReference type="GO" id="GO:0004674">
    <property type="term" value="F:protein serine/threonine kinase activity"/>
    <property type="evidence" value="ECO:0007669"/>
    <property type="project" value="TreeGrafter"/>
</dbReference>
<dbReference type="GO" id="GO:0005737">
    <property type="term" value="C:cytoplasm"/>
    <property type="evidence" value="ECO:0007669"/>
    <property type="project" value="TreeGrafter"/>
</dbReference>
<dbReference type="SMART" id="SM00054">
    <property type="entry name" value="EFh"/>
    <property type="match status" value="2"/>
</dbReference>
<evidence type="ECO:0000256" key="3">
    <source>
        <dbReference type="ARBA" id="ARBA00022840"/>
    </source>
</evidence>
<organism evidence="8 9">
    <name type="scientific">Acrasis kona</name>
    <dbReference type="NCBI Taxonomy" id="1008807"/>
    <lineage>
        <taxon>Eukaryota</taxon>
        <taxon>Discoba</taxon>
        <taxon>Heterolobosea</taxon>
        <taxon>Tetramitia</taxon>
        <taxon>Eutetramitia</taxon>
        <taxon>Acrasidae</taxon>
        <taxon>Acrasis</taxon>
    </lineage>
</organism>
<feature type="domain" description="EF-hand" evidence="7">
    <location>
        <begin position="260"/>
        <end position="295"/>
    </location>
</feature>
<feature type="region of interest" description="Disordered" evidence="5">
    <location>
        <begin position="113"/>
        <end position="231"/>
    </location>
</feature>
<dbReference type="GO" id="GO:0004713">
    <property type="term" value="F:protein tyrosine kinase activity"/>
    <property type="evidence" value="ECO:0007669"/>
    <property type="project" value="InterPro"/>
</dbReference>
<dbReference type="FunFam" id="1.10.510.10:FF:000571">
    <property type="entry name" value="Maternal embryonic leucine zipper kinase"/>
    <property type="match status" value="1"/>
</dbReference>
<dbReference type="SUPFAM" id="SSF56112">
    <property type="entry name" value="Protein kinase-like (PK-like)"/>
    <property type="match status" value="1"/>
</dbReference>
<name>A0AAW2YYG2_9EUKA</name>
<accession>A0AAW2YYG2</accession>
<feature type="compositionally biased region" description="Polar residues" evidence="5">
    <location>
        <begin position="209"/>
        <end position="221"/>
    </location>
</feature>
<keyword evidence="8" id="KW-0808">Transferase</keyword>
<dbReference type="InterPro" id="IPR002048">
    <property type="entry name" value="EF_hand_dom"/>
</dbReference>
<evidence type="ECO:0000313" key="8">
    <source>
        <dbReference type="EMBL" id="KAL0482537.1"/>
    </source>
</evidence>
<evidence type="ECO:0000313" key="9">
    <source>
        <dbReference type="Proteomes" id="UP001431209"/>
    </source>
</evidence>
<evidence type="ECO:0000256" key="2">
    <source>
        <dbReference type="ARBA" id="ARBA00022837"/>
    </source>
</evidence>
<dbReference type="InterPro" id="IPR000719">
    <property type="entry name" value="Prot_kinase_dom"/>
</dbReference>
<dbReference type="Proteomes" id="UP001431209">
    <property type="component" value="Unassembled WGS sequence"/>
</dbReference>
<keyword evidence="8" id="KW-0418">Kinase</keyword>
<dbReference type="Pfam" id="PF13833">
    <property type="entry name" value="EF-hand_8"/>
    <property type="match status" value="1"/>
</dbReference>
<dbReference type="PROSITE" id="PS00107">
    <property type="entry name" value="PROTEIN_KINASE_ATP"/>
    <property type="match status" value="1"/>
</dbReference>
<dbReference type="InterPro" id="IPR018247">
    <property type="entry name" value="EF_Hand_1_Ca_BS"/>
</dbReference>
<dbReference type="PANTHER" id="PTHR24346:SF75">
    <property type="entry name" value="AURORA KINASE"/>
    <property type="match status" value="1"/>
</dbReference>
<comment type="caution">
    <text evidence="8">The sequence shown here is derived from an EMBL/GenBank/DDBJ whole genome shotgun (WGS) entry which is preliminary data.</text>
</comment>
<evidence type="ECO:0000259" key="7">
    <source>
        <dbReference type="PROSITE" id="PS50222"/>
    </source>
</evidence>
<dbReference type="GO" id="GO:0005524">
    <property type="term" value="F:ATP binding"/>
    <property type="evidence" value="ECO:0007669"/>
    <property type="project" value="UniProtKB-UniRule"/>
</dbReference>
<dbReference type="PROSITE" id="PS50011">
    <property type="entry name" value="PROTEIN_KINASE_DOM"/>
    <property type="match status" value="1"/>
</dbReference>